<dbReference type="Proteomes" id="UP001056291">
    <property type="component" value="Chromosome"/>
</dbReference>
<feature type="region of interest" description="Disordered" evidence="1">
    <location>
        <begin position="1"/>
        <end position="20"/>
    </location>
</feature>
<protein>
    <submittedName>
        <fullName evidence="2">RebB family R body protein</fullName>
    </submittedName>
</protein>
<dbReference type="RefSeq" id="WP_251937565.1">
    <property type="nucleotide sequence ID" value="NZ_CP098747.1"/>
</dbReference>
<feature type="compositionally biased region" description="Polar residues" evidence="1">
    <location>
        <begin position="1"/>
        <end position="18"/>
    </location>
</feature>
<evidence type="ECO:0000313" key="3">
    <source>
        <dbReference type="Proteomes" id="UP001056291"/>
    </source>
</evidence>
<organism evidence="2 3">
    <name type="scientific">Sneathiella marina</name>
    <dbReference type="NCBI Taxonomy" id="2950108"/>
    <lineage>
        <taxon>Bacteria</taxon>
        <taxon>Pseudomonadati</taxon>
        <taxon>Pseudomonadota</taxon>
        <taxon>Alphaproteobacteria</taxon>
        <taxon>Sneathiellales</taxon>
        <taxon>Sneathiellaceae</taxon>
        <taxon>Sneathiella</taxon>
    </lineage>
</organism>
<sequence length="152" mass="15092">MTPTPDSAETSTDSTSPNAEIRDSASFAMNLLYQFAAHSSGLSLENATINSNLLNSVNSSGAAALVALKNAEAVAISAQKATIGESYNAQTAAITQALNAQTQAAVTSLNAVTSAGGTALAAQTSQEIAGITADAVAATAVAMDKIVKQMGG</sequence>
<keyword evidence="3" id="KW-1185">Reference proteome</keyword>
<evidence type="ECO:0000313" key="2">
    <source>
        <dbReference type="EMBL" id="USG63068.1"/>
    </source>
</evidence>
<accession>A0ABY4WAA1</accession>
<dbReference type="EMBL" id="CP098747">
    <property type="protein sequence ID" value="USG63068.1"/>
    <property type="molecule type" value="Genomic_DNA"/>
</dbReference>
<gene>
    <name evidence="2" type="ORF">NBZ79_08755</name>
</gene>
<name>A0ABY4WAA1_9PROT</name>
<proteinExistence type="predicted"/>
<reference evidence="2" key="1">
    <citation type="submission" date="2022-06" db="EMBL/GenBank/DDBJ databases">
        <title>Sneathiella actinostolidae sp. nov., isolated from a sea anemonein the Western Pacific Ocean.</title>
        <authorList>
            <person name="Wei M.J."/>
        </authorList>
    </citation>
    <scope>NUCLEOTIDE SEQUENCE</scope>
    <source>
        <strain evidence="2">PHK-P5</strain>
    </source>
</reference>
<evidence type="ECO:0000256" key="1">
    <source>
        <dbReference type="SAM" id="MobiDB-lite"/>
    </source>
</evidence>